<dbReference type="EMBL" id="KP742963">
    <property type="protein sequence ID" value="AKD43770.1"/>
    <property type="molecule type" value="Genomic_DNA"/>
</dbReference>
<name>A0A0U1ZZI5_9ACTN</name>
<proteinExistence type="predicted"/>
<organism evidence="1">
    <name type="scientific">Streptomyces marincola</name>
    <dbReference type="NCBI Taxonomy" id="2878388"/>
    <lineage>
        <taxon>Bacteria</taxon>
        <taxon>Bacillati</taxon>
        <taxon>Actinomycetota</taxon>
        <taxon>Actinomycetes</taxon>
        <taxon>Kitasatosporales</taxon>
        <taxon>Streptomycetaceae</taxon>
        <taxon>Streptomyces</taxon>
    </lineage>
</organism>
<reference evidence="1" key="1">
    <citation type="journal article" date="2015" name="ChemBioChem">
        <title>Characterization of Heronamide Biosynthesis Reveals a Tailoring Hydroxylase and Indicates Migrated Double Bonds.</title>
        <authorList>
            <person name="Zhu Y."/>
            <person name="Zhang W."/>
            <person name="Chen Y."/>
            <person name="Yuan C."/>
            <person name="Zhang H."/>
            <person name="Zhang G."/>
            <person name="Ma L."/>
            <person name="Zhang Q."/>
            <person name="Tian X."/>
            <person name="Zhang S."/>
            <person name="Zhang C."/>
        </authorList>
    </citation>
    <scope>NUCLEOTIDE SEQUENCE</scope>
    <source>
        <strain evidence="1">SCSIO 03032</strain>
    </source>
</reference>
<evidence type="ECO:0000313" key="1">
    <source>
        <dbReference type="EMBL" id="AKD43770.1"/>
    </source>
</evidence>
<dbReference type="RefSeq" id="WP_218027922.1">
    <property type="nucleotide sequence ID" value="NZ_CP021121.1"/>
</dbReference>
<dbReference type="AlphaFoldDB" id="A0A0U1ZZI5"/>
<sequence length="146" mass="15032">MVPNDELASPTAETGATPAAAPRVLLVGVDPALVDFRALPGLTAAEVRGARAEVDAELAAAGLTVERCVLDLGATAEATLRRALVDGDFTCVVIGAGVRVVPENLPLFERVVNTVHRLAPEAAIGFNTDPADTADAVRRALATTRP</sequence>
<protein>
    <submittedName>
        <fullName evidence="1">Uncharacterized protein</fullName>
    </submittedName>
</protein>
<accession>A0A0U1ZZI5</accession>